<accession>A0ABR3WI58</accession>
<protein>
    <submittedName>
        <fullName evidence="1">Uncharacterized protein</fullName>
    </submittedName>
</protein>
<comment type="caution">
    <text evidence="1">The sequence shown here is derived from an EMBL/GenBank/DDBJ whole genome shotgun (WGS) entry which is preliminary data.</text>
</comment>
<dbReference type="EMBL" id="JAZHXJ010000398">
    <property type="protein sequence ID" value="KAL1862509.1"/>
    <property type="molecule type" value="Genomic_DNA"/>
</dbReference>
<organism evidence="1 2">
    <name type="scientific">Phialemonium thermophilum</name>
    <dbReference type="NCBI Taxonomy" id="223376"/>
    <lineage>
        <taxon>Eukaryota</taxon>
        <taxon>Fungi</taxon>
        <taxon>Dikarya</taxon>
        <taxon>Ascomycota</taxon>
        <taxon>Pezizomycotina</taxon>
        <taxon>Sordariomycetes</taxon>
        <taxon>Sordariomycetidae</taxon>
        <taxon>Cephalothecales</taxon>
        <taxon>Cephalothecaceae</taxon>
        <taxon>Phialemonium</taxon>
    </lineage>
</organism>
<gene>
    <name evidence="1" type="ORF">VTK73DRAFT_6767</name>
</gene>
<proteinExistence type="predicted"/>
<reference evidence="1 2" key="1">
    <citation type="journal article" date="2024" name="Commun. Biol.">
        <title>Comparative genomic analysis of thermophilic fungi reveals convergent evolutionary adaptations and gene losses.</title>
        <authorList>
            <person name="Steindorff A.S."/>
            <person name="Aguilar-Pontes M.V."/>
            <person name="Robinson A.J."/>
            <person name="Andreopoulos B."/>
            <person name="LaButti K."/>
            <person name="Kuo A."/>
            <person name="Mondo S."/>
            <person name="Riley R."/>
            <person name="Otillar R."/>
            <person name="Haridas S."/>
            <person name="Lipzen A."/>
            <person name="Grimwood J."/>
            <person name="Schmutz J."/>
            <person name="Clum A."/>
            <person name="Reid I.D."/>
            <person name="Moisan M.C."/>
            <person name="Butler G."/>
            <person name="Nguyen T.T.M."/>
            <person name="Dewar K."/>
            <person name="Conant G."/>
            <person name="Drula E."/>
            <person name="Henrissat B."/>
            <person name="Hansel C."/>
            <person name="Singer S."/>
            <person name="Hutchinson M.I."/>
            <person name="de Vries R.P."/>
            <person name="Natvig D.O."/>
            <person name="Powell A.J."/>
            <person name="Tsang A."/>
            <person name="Grigoriev I.V."/>
        </authorList>
    </citation>
    <scope>NUCLEOTIDE SEQUENCE [LARGE SCALE GENOMIC DNA]</scope>
    <source>
        <strain evidence="1 2">ATCC 24622</strain>
    </source>
</reference>
<keyword evidence="2" id="KW-1185">Reference proteome</keyword>
<evidence type="ECO:0000313" key="1">
    <source>
        <dbReference type="EMBL" id="KAL1862509.1"/>
    </source>
</evidence>
<sequence length="98" mass="10944">MDLGEEMFSTHKRRVGIPPGCGIEKCDGPSEESNIRKIHPTSHYGDQLVDTIERSRSTSGRALGLDSGLARTGCGPLEKLPRRGRRLRTRTARITTRW</sequence>
<evidence type="ECO:0000313" key="2">
    <source>
        <dbReference type="Proteomes" id="UP001586593"/>
    </source>
</evidence>
<name>A0ABR3WI58_9PEZI</name>
<dbReference type="Proteomes" id="UP001586593">
    <property type="component" value="Unassembled WGS sequence"/>
</dbReference>